<protein>
    <submittedName>
        <fullName evidence="1">Uncharacterized protein</fullName>
    </submittedName>
</protein>
<evidence type="ECO:0000313" key="1">
    <source>
        <dbReference type="EMBL" id="GLY86375.1"/>
    </source>
</evidence>
<evidence type="ECO:0000313" key="2">
    <source>
        <dbReference type="Proteomes" id="UP001165074"/>
    </source>
</evidence>
<gene>
    <name evidence="1" type="ORF">Airi02_043040</name>
</gene>
<dbReference type="AlphaFoldDB" id="A0A9W6VZZ2"/>
<keyword evidence="2" id="KW-1185">Reference proteome</keyword>
<comment type="caution">
    <text evidence="1">The sequence shown here is derived from an EMBL/GenBank/DDBJ whole genome shotgun (WGS) entry which is preliminary data.</text>
</comment>
<reference evidence="1" key="1">
    <citation type="submission" date="2023-03" db="EMBL/GenBank/DDBJ databases">
        <title>Actinoallomurus iriomotensis NBRC 103684.</title>
        <authorList>
            <person name="Ichikawa N."/>
            <person name="Sato H."/>
            <person name="Tonouchi N."/>
        </authorList>
    </citation>
    <scope>NUCLEOTIDE SEQUENCE</scope>
    <source>
        <strain evidence="1">NBRC 103684</strain>
    </source>
</reference>
<organism evidence="1 2">
    <name type="scientific">Actinoallomurus iriomotensis</name>
    <dbReference type="NCBI Taxonomy" id="478107"/>
    <lineage>
        <taxon>Bacteria</taxon>
        <taxon>Bacillati</taxon>
        <taxon>Actinomycetota</taxon>
        <taxon>Actinomycetes</taxon>
        <taxon>Streptosporangiales</taxon>
        <taxon>Thermomonosporaceae</taxon>
        <taxon>Actinoallomurus</taxon>
    </lineage>
</organism>
<sequence length="97" mass="10645">MMPDERRVGYLEGLVRELADRGLVAKVVRSRSGPAFCRVVNPEAASLSENVMCAPVPGDAAQPPWYFWWSWGEPLHAVEDPCGAAAKVARVLETRHG</sequence>
<dbReference type="Proteomes" id="UP001165074">
    <property type="component" value="Unassembled WGS sequence"/>
</dbReference>
<proteinExistence type="predicted"/>
<dbReference type="EMBL" id="BSTK01000005">
    <property type="protein sequence ID" value="GLY86375.1"/>
    <property type="molecule type" value="Genomic_DNA"/>
</dbReference>
<accession>A0A9W6VZZ2</accession>
<name>A0A9W6VZZ2_9ACTN</name>